<reference evidence="4" key="1">
    <citation type="submission" date="2020-12" db="EMBL/GenBank/DDBJ databases">
        <title>Bacterial taxonomy.</title>
        <authorList>
            <person name="Pan X."/>
        </authorList>
    </citation>
    <scope>NUCLEOTIDE SEQUENCE</scope>
    <source>
        <strain evidence="4">B2012</strain>
    </source>
</reference>
<dbReference type="PANTHER" id="PTHR43072">
    <property type="entry name" value="N-ACETYLTRANSFERASE"/>
    <property type="match status" value="1"/>
</dbReference>
<dbReference type="RefSeq" id="WP_198881075.1">
    <property type="nucleotide sequence ID" value="NZ_JAEKJA010000003.1"/>
</dbReference>
<comment type="caution">
    <text evidence="4">The sequence shown here is derived from an EMBL/GenBank/DDBJ whole genome shotgun (WGS) entry which is preliminary data.</text>
</comment>
<dbReference type="InterPro" id="IPR000182">
    <property type="entry name" value="GNAT_dom"/>
</dbReference>
<evidence type="ECO:0000256" key="1">
    <source>
        <dbReference type="ARBA" id="ARBA00022679"/>
    </source>
</evidence>
<dbReference type="AlphaFoldDB" id="A0A934MFR0"/>
<sequence>MRIRAAAATDAAAIVAIWNPVIRDPFITFTTIEKTEAGIAALIAERQAAGQTVIVAEADGVEGFATYGPFRAGPGYLRTMEHTILIAPEGRGRGVGRRLMAALEEHARAAGIHSLIGGISGANPAAIAFHAAAGFVEVGRIPDAGWKYGRYLDLVLMQKRF</sequence>
<dbReference type="PROSITE" id="PS51186">
    <property type="entry name" value="GNAT"/>
    <property type="match status" value="1"/>
</dbReference>
<keyword evidence="1" id="KW-0808">Transferase</keyword>
<gene>
    <name evidence="4" type="ORF">JCR33_05815</name>
</gene>
<keyword evidence="2" id="KW-0012">Acyltransferase</keyword>
<organism evidence="4 5">
    <name type="scientific">Acuticoccus mangrovi</name>
    <dbReference type="NCBI Taxonomy" id="2796142"/>
    <lineage>
        <taxon>Bacteria</taxon>
        <taxon>Pseudomonadati</taxon>
        <taxon>Pseudomonadota</taxon>
        <taxon>Alphaproteobacteria</taxon>
        <taxon>Hyphomicrobiales</taxon>
        <taxon>Amorphaceae</taxon>
        <taxon>Acuticoccus</taxon>
    </lineage>
</organism>
<dbReference type="Proteomes" id="UP000609531">
    <property type="component" value="Unassembled WGS sequence"/>
</dbReference>
<accession>A0A934MFR0</accession>
<dbReference type="EMBL" id="JAEKJA010000003">
    <property type="protein sequence ID" value="MBJ3775195.1"/>
    <property type="molecule type" value="Genomic_DNA"/>
</dbReference>
<dbReference type="InterPro" id="IPR016181">
    <property type="entry name" value="Acyl_CoA_acyltransferase"/>
</dbReference>
<dbReference type="GO" id="GO:0016747">
    <property type="term" value="F:acyltransferase activity, transferring groups other than amino-acyl groups"/>
    <property type="evidence" value="ECO:0007669"/>
    <property type="project" value="InterPro"/>
</dbReference>
<feature type="domain" description="N-acetyltransferase" evidence="3">
    <location>
        <begin position="1"/>
        <end position="161"/>
    </location>
</feature>
<dbReference type="Gene3D" id="3.40.630.30">
    <property type="match status" value="1"/>
</dbReference>
<proteinExistence type="predicted"/>
<name>A0A934MFR0_9HYPH</name>
<dbReference type="Pfam" id="PF00583">
    <property type="entry name" value="Acetyltransf_1"/>
    <property type="match status" value="1"/>
</dbReference>
<dbReference type="PANTHER" id="PTHR43072:SF23">
    <property type="entry name" value="UPF0039 PROTEIN C11D3.02C"/>
    <property type="match status" value="1"/>
</dbReference>
<evidence type="ECO:0000259" key="3">
    <source>
        <dbReference type="PROSITE" id="PS51186"/>
    </source>
</evidence>
<evidence type="ECO:0000313" key="4">
    <source>
        <dbReference type="EMBL" id="MBJ3775195.1"/>
    </source>
</evidence>
<dbReference type="SUPFAM" id="SSF55729">
    <property type="entry name" value="Acyl-CoA N-acyltransferases (Nat)"/>
    <property type="match status" value="1"/>
</dbReference>
<keyword evidence="5" id="KW-1185">Reference proteome</keyword>
<evidence type="ECO:0000256" key="2">
    <source>
        <dbReference type="ARBA" id="ARBA00023315"/>
    </source>
</evidence>
<protein>
    <submittedName>
        <fullName evidence="4">N-acetyltransferase</fullName>
    </submittedName>
</protein>
<evidence type="ECO:0000313" key="5">
    <source>
        <dbReference type="Proteomes" id="UP000609531"/>
    </source>
</evidence>